<sequence length="63" mass="7430">PNPNPNPDPDPNPKNDFKNIFNCSKYIIKQVKATTITIALKLKMILHFFILNFFSHMYNVKFF</sequence>
<evidence type="ECO:0000313" key="3">
    <source>
        <dbReference type="Proteomes" id="UP000007875"/>
    </source>
</evidence>
<reference evidence="2" key="3">
    <citation type="submission" date="2025-09" db="UniProtKB">
        <authorList>
            <consortium name="Ensembl"/>
        </authorList>
    </citation>
    <scope>IDENTIFICATION</scope>
</reference>
<dbReference type="Proteomes" id="UP000007875">
    <property type="component" value="Unassembled WGS sequence"/>
</dbReference>
<keyword evidence="1" id="KW-0812">Transmembrane</keyword>
<evidence type="ECO:0000256" key="1">
    <source>
        <dbReference type="SAM" id="Phobius"/>
    </source>
</evidence>
<keyword evidence="1" id="KW-0472">Membrane</keyword>
<dbReference type="Ensembl" id="ENSCSAVT00000000125.1">
    <property type="protein sequence ID" value="ENSCSAVP00000000124.1"/>
    <property type="gene ID" value="ENSCSAVG00000000060.1"/>
</dbReference>
<evidence type="ECO:0000313" key="2">
    <source>
        <dbReference type="Ensembl" id="ENSCSAVP00000000124.1"/>
    </source>
</evidence>
<proteinExistence type="predicted"/>
<keyword evidence="1" id="KW-1133">Transmembrane helix</keyword>
<dbReference type="AlphaFoldDB" id="H2Y476"/>
<keyword evidence="3" id="KW-1185">Reference proteome</keyword>
<protein>
    <submittedName>
        <fullName evidence="2">Uncharacterized protein</fullName>
    </submittedName>
</protein>
<feature type="transmembrane region" description="Helical" evidence="1">
    <location>
        <begin position="38"/>
        <end position="58"/>
    </location>
</feature>
<dbReference type="HOGENOM" id="CLU_2891640_0_0_1"/>
<accession>H2Y476</accession>
<organism evidence="2 3">
    <name type="scientific">Ciona savignyi</name>
    <name type="common">Pacific transparent sea squirt</name>
    <dbReference type="NCBI Taxonomy" id="51511"/>
    <lineage>
        <taxon>Eukaryota</taxon>
        <taxon>Metazoa</taxon>
        <taxon>Chordata</taxon>
        <taxon>Tunicata</taxon>
        <taxon>Ascidiacea</taxon>
        <taxon>Phlebobranchia</taxon>
        <taxon>Cionidae</taxon>
        <taxon>Ciona</taxon>
    </lineage>
</organism>
<name>H2Y476_CIOSA</name>
<reference evidence="3" key="1">
    <citation type="submission" date="2003-08" db="EMBL/GenBank/DDBJ databases">
        <authorList>
            <person name="Birren B."/>
            <person name="Nusbaum C."/>
            <person name="Abebe A."/>
            <person name="Abouelleil A."/>
            <person name="Adekoya E."/>
            <person name="Ait-zahra M."/>
            <person name="Allen N."/>
            <person name="Allen T."/>
            <person name="An P."/>
            <person name="Anderson M."/>
            <person name="Anderson S."/>
            <person name="Arachchi H."/>
            <person name="Armbruster J."/>
            <person name="Bachantsang P."/>
            <person name="Baldwin J."/>
            <person name="Barry A."/>
            <person name="Bayul T."/>
            <person name="Blitshsteyn B."/>
            <person name="Bloom T."/>
            <person name="Blye J."/>
            <person name="Boguslavskiy L."/>
            <person name="Borowsky M."/>
            <person name="Boukhgalter B."/>
            <person name="Brunache A."/>
            <person name="Butler J."/>
            <person name="Calixte N."/>
            <person name="Calvo S."/>
            <person name="Camarata J."/>
            <person name="Campo K."/>
            <person name="Chang J."/>
            <person name="Cheshatsang Y."/>
            <person name="Citroen M."/>
            <person name="Collymore A."/>
            <person name="Considine T."/>
            <person name="Cook A."/>
            <person name="Cooke P."/>
            <person name="Corum B."/>
            <person name="Cuomo C."/>
            <person name="David R."/>
            <person name="Dawoe T."/>
            <person name="Degray S."/>
            <person name="Dodge S."/>
            <person name="Dooley K."/>
            <person name="Dorje P."/>
            <person name="Dorjee K."/>
            <person name="Dorris L."/>
            <person name="Duffey N."/>
            <person name="Dupes A."/>
            <person name="Elkins T."/>
            <person name="Engels R."/>
            <person name="Erickson J."/>
            <person name="Farina A."/>
            <person name="Faro S."/>
            <person name="Ferreira P."/>
            <person name="Fischer H."/>
            <person name="Fitzgerald M."/>
            <person name="Foley K."/>
            <person name="Gage D."/>
            <person name="Galagan J."/>
            <person name="Gearin G."/>
            <person name="Gnerre S."/>
            <person name="Gnirke A."/>
            <person name="Goyette A."/>
            <person name="Graham J."/>
            <person name="Grandbois E."/>
            <person name="Gyaltsen K."/>
            <person name="Hafez N."/>
            <person name="Hagopian D."/>
            <person name="Hagos B."/>
            <person name="Hall J."/>
            <person name="Hatcher B."/>
            <person name="Heller A."/>
            <person name="Higgins H."/>
            <person name="Honan T."/>
            <person name="Horn A."/>
            <person name="Houde N."/>
            <person name="Hughes L."/>
            <person name="Hulme W."/>
            <person name="Husby E."/>
            <person name="Iliev I."/>
            <person name="Jaffe D."/>
            <person name="Jones C."/>
            <person name="Kamal M."/>
            <person name="Kamat A."/>
            <person name="Kamvysselis M."/>
            <person name="Karlsson E."/>
            <person name="Kells C."/>
            <person name="Kieu A."/>
            <person name="Kisner P."/>
            <person name="Kodira C."/>
            <person name="Kulbokas E."/>
            <person name="Labutti K."/>
            <person name="Lama D."/>
            <person name="Landers T."/>
            <person name="Leger J."/>
            <person name="Levine S."/>
            <person name="Lewis D."/>
            <person name="Lewis T."/>
            <person name="Lindblad-toh K."/>
            <person name="Liu X."/>
            <person name="Lokyitsang T."/>
            <person name="Lokyitsang Y."/>
            <person name="Lucien O."/>
            <person name="Lui A."/>
            <person name="Ma L.J."/>
            <person name="Mabbitt R."/>
            <person name="Macdonald J."/>
            <person name="Maclean C."/>
            <person name="Major J."/>
            <person name="Manning J."/>
            <person name="Marabella R."/>
            <person name="Maru K."/>
            <person name="Matthews C."/>
            <person name="Mauceli E."/>
            <person name="Mccarthy M."/>
            <person name="Mcdonough S."/>
            <person name="Mcghee T."/>
            <person name="Meldrim J."/>
            <person name="Meneus L."/>
            <person name="Mesirov J."/>
            <person name="Mihalev A."/>
            <person name="Mihova T."/>
            <person name="Mikkelsen T."/>
            <person name="Mlenga V."/>
            <person name="Moru K."/>
            <person name="Mozes J."/>
            <person name="Mulrain L."/>
            <person name="Munson G."/>
            <person name="Naylor J."/>
            <person name="Newes C."/>
            <person name="Nguyen C."/>
            <person name="Nguyen N."/>
            <person name="Nguyen T."/>
            <person name="Nicol R."/>
            <person name="Nielsen C."/>
            <person name="Nizzari M."/>
            <person name="Norbu C."/>
            <person name="Norbu N."/>
            <person name="O'donnell P."/>
            <person name="Okoawo O."/>
            <person name="O'leary S."/>
            <person name="Omotosho B."/>
            <person name="O'neill K."/>
            <person name="Osman S."/>
            <person name="Parker S."/>
            <person name="Perrin D."/>
            <person name="Phunkhang P."/>
            <person name="Piqani B."/>
            <person name="Purcell S."/>
            <person name="Rachupka T."/>
            <person name="Ramasamy U."/>
            <person name="Rameau R."/>
            <person name="Ray V."/>
            <person name="Raymond C."/>
            <person name="Retta R."/>
            <person name="Richardson S."/>
            <person name="Rise C."/>
            <person name="Rodriguez J."/>
            <person name="Rogers J."/>
            <person name="Rogov P."/>
            <person name="Rutman M."/>
            <person name="Schupbach R."/>
            <person name="Seaman C."/>
            <person name="Settipalli S."/>
            <person name="Sharpe T."/>
            <person name="Sheridan J."/>
            <person name="Sherpa N."/>
            <person name="Shi J."/>
            <person name="Smirnov S."/>
            <person name="Smith C."/>
            <person name="Sougnez C."/>
            <person name="Spencer B."/>
            <person name="Stalker J."/>
            <person name="Stange-thomann N."/>
            <person name="Stavropoulos S."/>
            <person name="Stetson K."/>
            <person name="Stone C."/>
            <person name="Stone S."/>
            <person name="Stubbs M."/>
            <person name="Talamas J."/>
            <person name="Tchuinga P."/>
            <person name="Tenzing P."/>
            <person name="Tesfaye S."/>
            <person name="Theodore J."/>
            <person name="Thoulutsang Y."/>
            <person name="Topham K."/>
            <person name="Towey S."/>
            <person name="Tsamla T."/>
            <person name="Tsomo N."/>
            <person name="Vallee D."/>
            <person name="Vassiliev H."/>
            <person name="Venkataraman V."/>
            <person name="Vinson J."/>
            <person name="Vo A."/>
            <person name="Wade C."/>
            <person name="Wang S."/>
            <person name="Wangchuk T."/>
            <person name="Wangdi T."/>
            <person name="Whittaker C."/>
            <person name="Wilkinson J."/>
            <person name="Wu Y."/>
            <person name="Wyman D."/>
            <person name="Yadav S."/>
            <person name="Yang S."/>
            <person name="Yang X."/>
            <person name="Yeager S."/>
            <person name="Yee E."/>
            <person name="Young G."/>
            <person name="Zainoun J."/>
            <person name="Zembeck L."/>
            <person name="Zimmer A."/>
            <person name="Zody M."/>
            <person name="Lander E."/>
        </authorList>
    </citation>
    <scope>NUCLEOTIDE SEQUENCE [LARGE SCALE GENOMIC DNA]</scope>
</reference>
<reference evidence="2" key="2">
    <citation type="submission" date="2025-08" db="UniProtKB">
        <authorList>
            <consortium name="Ensembl"/>
        </authorList>
    </citation>
    <scope>IDENTIFICATION</scope>
</reference>
<dbReference type="InParanoid" id="H2Y476"/>